<dbReference type="Proteomes" id="UP000621859">
    <property type="component" value="Unassembled WGS sequence"/>
</dbReference>
<organism evidence="3 4">
    <name type="scientific">Silvimonas amylolytica</name>
    <dbReference type="NCBI Taxonomy" id="449663"/>
    <lineage>
        <taxon>Bacteria</taxon>
        <taxon>Pseudomonadati</taxon>
        <taxon>Pseudomonadota</taxon>
        <taxon>Betaproteobacteria</taxon>
        <taxon>Neisseriales</taxon>
        <taxon>Chitinibacteraceae</taxon>
        <taxon>Silvimonas</taxon>
    </lineage>
</organism>
<evidence type="ECO:0000256" key="2">
    <source>
        <dbReference type="PROSITE-ProRule" id="PRU00504"/>
    </source>
</evidence>
<dbReference type="SUPFAM" id="SSF101898">
    <property type="entry name" value="NHL repeat"/>
    <property type="match status" value="1"/>
</dbReference>
<name>A0ABQ2PN77_9NEIS</name>
<accession>A0ABQ2PN77</accession>
<evidence type="ECO:0008006" key="5">
    <source>
        <dbReference type="Google" id="ProtNLM"/>
    </source>
</evidence>
<dbReference type="PROSITE" id="PS51125">
    <property type="entry name" value="NHL"/>
    <property type="match status" value="1"/>
</dbReference>
<reference evidence="4" key="1">
    <citation type="journal article" date="2019" name="Int. J. Syst. Evol. Microbiol.">
        <title>The Global Catalogue of Microorganisms (GCM) 10K type strain sequencing project: providing services to taxonomists for standard genome sequencing and annotation.</title>
        <authorList>
            <consortium name="The Broad Institute Genomics Platform"/>
            <consortium name="The Broad Institute Genome Sequencing Center for Infectious Disease"/>
            <person name="Wu L."/>
            <person name="Ma J."/>
        </authorList>
    </citation>
    <scope>NUCLEOTIDE SEQUENCE [LARGE SCALE GENOMIC DNA]</scope>
    <source>
        <strain evidence="4">CGMCC 1.8860</strain>
    </source>
</reference>
<protein>
    <recommendedName>
        <fullName evidence="5">NHL repeat containing protein</fullName>
    </recommendedName>
</protein>
<evidence type="ECO:0000313" key="4">
    <source>
        <dbReference type="Proteomes" id="UP000621859"/>
    </source>
</evidence>
<dbReference type="PANTHER" id="PTHR40274:SF3">
    <property type="entry name" value="VIRGINIAMYCIN B LYASE"/>
    <property type="match status" value="1"/>
</dbReference>
<evidence type="ECO:0000313" key="3">
    <source>
        <dbReference type="EMBL" id="GGP27064.1"/>
    </source>
</evidence>
<keyword evidence="4" id="KW-1185">Reference proteome</keyword>
<comment type="caution">
    <text evidence="3">The sequence shown here is derived from an EMBL/GenBank/DDBJ whole genome shotgun (WGS) entry which is preliminary data.</text>
</comment>
<dbReference type="InterPro" id="IPR011042">
    <property type="entry name" value="6-blade_b-propeller_TolB-like"/>
</dbReference>
<gene>
    <name evidence="3" type="ORF">GCM10010971_28830</name>
</gene>
<sequence length="373" mass="36877">MALALTGCVLDSSDSAPAAASSAAEPAATPTPTPVVTTYTVGGSVSGLTSGTLVLKNNGTDALTVTANGAFKFANGLTLNGSYNVTVGTQPAGLICTISGGSGTHVVTDITNVSVVCGQTLQLAPSTTFPALGSVVVASDGTVYTCKAFDSTIYRIPPGAATATIIAAGSGITSCASMNLDASDNLYIADDRSRVIWKIAAGANTATALPLTSPTFTAPTGVAVDAAGTVYVADPTPRNIYKFAAGSSTGTILNASLVAPSFLSVDASGNLYVSSGTALGIFQIPAGSSIGTLVPGSIGLQTWQTAVDAQGNLFAAGFSDHVLYKFAAGASSASIVQTGSLSLGFVEGIAVDASGNVYFAGESPNQLYEVAAP</sequence>
<dbReference type="InterPro" id="IPR051344">
    <property type="entry name" value="Vgb"/>
</dbReference>
<feature type="repeat" description="NHL" evidence="2">
    <location>
        <begin position="216"/>
        <end position="246"/>
    </location>
</feature>
<proteinExistence type="predicted"/>
<keyword evidence="1" id="KW-0677">Repeat</keyword>
<dbReference type="InterPro" id="IPR001258">
    <property type="entry name" value="NHL_repeat"/>
</dbReference>
<dbReference type="EMBL" id="BMLY01000005">
    <property type="protein sequence ID" value="GGP27064.1"/>
    <property type="molecule type" value="Genomic_DNA"/>
</dbReference>
<dbReference type="Gene3D" id="2.120.10.30">
    <property type="entry name" value="TolB, C-terminal domain"/>
    <property type="match status" value="1"/>
</dbReference>
<evidence type="ECO:0000256" key="1">
    <source>
        <dbReference type="ARBA" id="ARBA00022737"/>
    </source>
</evidence>
<dbReference type="PANTHER" id="PTHR40274">
    <property type="entry name" value="VIRGINIAMYCIN B LYASE"/>
    <property type="match status" value="1"/>
</dbReference>